<dbReference type="Gene3D" id="1.25.40.20">
    <property type="entry name" value="Ankyrin repeat-containing domain"/>
    <property type="match status" value="2"/>
</dbReference>
<feature type="repeat" description="ANK" evidence="3">
    <location>
        <begin position="509"/>
        <end position="541"/>
    </location>
</feature>
<feature type="repeat" description="ANK" evidence="3">
    <location>
        <begin position="408"/>
        <end position="442"/>
    </location>
</feature>
<dbReference type="SMART" id="SM00248">
    <property type="entry name" value="ANK"/>
    <property type="match status" value="15"/>
</dbReference>
<keyword evidence="2 3" id="KW-0040">ANK repeat</keyword>
<evidence type="ECO:0000256" key="1">
    <source>
        <dbReference type="ARBA" id="ARBA00022737"/>
    </source>
</evidence>
<name>A0A9P5H2Z8_9HYPO</name>
<dbReference type="InterPro" id="IPR036770">
    <property type="entry name" value="Ankyrin_rpt-contain_sf"/>
</dbReference>
<evidence type="ECO:0000313" key="4">
    <source>
        <dbReference type="EMBL" id="KAF7544010.1"/>
    </source>
</evidence>
<feature type="repeat" description="ANK" evidence="3">
    <location>
        <begin position="576"/>
        <end position="608"/>
    </location>
</feature>
<accession>A0A9P5H2Z8</accession>
<dbReference type="Pfam" id="PF12796">
    <property type="entry name" value="Ank_2"/>
    <property type="match status" value="3"/>
</dbReference>
<sequence length="859" mass="92376">MLMTPLDASNRVLAGSATATAHLTTVYSGGAEMRNTRRQTGQRLIYRRANATRGKTATTITGQPGKASWLAATVGDSVAVVTCSQFFVSGMDPLQGRIAEETLEDLIATCGQVAEDCTSIANSLNTGPVTLAGLSRECRAITDALSRVNDLSKATDGDVESVRASNNEYIYSVSKDVHELRVAVKRIKAQDRDSGIDLAEPHLIIVWNEAALKTSLGRMRTHQASLHTLLNTATRSGYNFGDDVSNRRRVIEPDAGVDEALRELGRRFTTPNQRSRVLPRVSDSAEIQVLLDTLVPPSGVVYKRTAEVAQQLHQAIEKTDEEAVFKILLDRADPNILLPGSMLSPLHRAFDQKHLLIAAFLAVAGADVDEPTTDGETALMRGIKCGFSEQFATLAIHLGAKINAIDNDGRCALHHSAASEVLDDETMIVLINAKADLNLVDDDKGQTPLHIAILQSRWNLATKLIQAGADLEVRQPDGRTALHLAISMRNHEFAQILISRGAKVDRVLREHTPLTMAISSRCTAITAVLIDSGADPNLPSRNGNTPLIAAASTGHDETIRYLLAHGADPSACPSQSGYSAMHMAAHKDKPHILQLLASSGAPVDPLDRACETPLLVAAKLANGDSARRLIKLGADTERIGPDGMSVLSHAVKAGDLKLVNALLNIGTRMPSSTVSRDSMSDEEYQVPEPQTTPIHVAAQHGRDEILLRLVSCGASLESTIFPGRTPLTVAASHGHLTTVQLLLRLGASAHALTTHGDTVLFEASSNQATLKYLVQQGVNINHRNDQGATALHYAALRGHVGSVRYLLEKGARQFHASAVYDAWEERDGGGVYRQGTPAGIALQRGLTKVAELIEKWKYS</sequence>
<dbReference type="SUPFAM" id="SSF48403">
    <property type="entry name" value="Ankyrin repeat"/>
    <property type="match status" value="2"/>
</dbReference>
<dbReference type="InterPro" id="IPR051165">
    <property type="entry name" value="Multifunctional_ANK_Repeat"/>
</dbReference>
<keyword evidence="5" id="KW-1185">Reference proteome</keyword>
<feature type="repeat" description="ANK" evidence="3">
    <location>
        <begin position="722"/>
        <end position="754"/>
    </location>
</feature>
<organism evidence="4 5">
    <name type="scientific">Cylindrodendrum hubeiense</name>
    <dbReference type="NCBI Taxonomy" id="595255"/>
    <lineage>
        <taxon>Eukaryota</taxon>
        <taxon>Fungi</taxon>
        <taxon>Dikarya</taxon>
        <taxon>Ascomycota</taxon>
        <taxon>Pezizomycotina</taxon>
        <taxon>Sordariomycetes</taxon>
        <taxon>Hypocreomycetidae</taxon>
        <taxon>Hypocreales</taxon>
        <taxon>Nectriaceae</taxon>
        <taxon>Cylindrodendrum</taxon>
    </lineage>
</organism>
<dbReference type="PANTHER" id="PTHR24123">
    <property type="entry name" value="ANKYRIN REPEAT-CONTAINING"/>
    <property type="match status" value="1"/>
</dbReference>
<feature type="repeat" description="ANK" evidence="3">
    <location>
        <begin position="444"/>
        <end position="476"/>
    </location>
</feature>
<dbReference type="Pfam" id="PF13637">
    <property type="entry name" value="Ank_4"/>
    <property type="match status" value="1"/>
</dbReference>
<dbReference type="AlphaFoldDB" id="A0A9P5H2Z8"/>
<dbReference type="Proteomes" id="UP000722485">
    <property type="component" value="Unassembled WGS sequence"/>
</dbReference>
<dbReference type="OrthoDB" id="341259at2759"/>
<dbReference type="EMBL" id="JAANBB010000327">
    <property type="protein sequence ID" value="KAF7544010.1"/>
    <property type="molecule type" value="Genomic_DNA"/>
</dbReference>
<dbReference type="PANTHER" id="PTHR24123:SF33">
    <property type="entry name" value="PROTEIN HOS4"/>
    <property type="match status" value="1"/>
</dbReference>
<evidence type="ECO:0000256" key="3">
    <source>
        <dbReference type="PROSITE-ProRule" id="PRU00023"/>
    </source>
</evidence>
<feature type="repeat" description="ANK" evidence="3">
    <location>
        <begin position="477"/>
        <end position="509"/>
    </location>
</feature>
<dbReference type="Pfam" id="PF00023">
    <property type="entry name" value="Ank"/>
    <property type="match status" value="1"/>
</dbReference>
<feature type="repeat" description="ANK" evidence="3">
    <location>
        <begin position="689"/>
        <end position="717"/>
    </location>
</feature>
<evidence type="ECO:0000256" key="2">
    <source>
        <dbReference type="ARBA" id="ARBA00023043"/>
    </source>
</evidence>
<keyword evidence="1" id="KW-0677">Repeat</keyword>
<gene>
    <name evidence="4" type="ORF">G7Z17_g10290</name>
</gene>
<evidence type="ECO:0000313" key="5">
    <source>
        <dbReference type="Proteomes" id="UP000722485"/>
    </source>
</evidence>
<dbReference type="PROSITE" id="PS50088">
    <property type="entry name" value="ANK_REPEAT"/>
    <property type="match status" value="9"/>
</dbReference>
<dbReference type="PROSITE" id="PS50297">
    <property type="entry name" value="ANK_REP_REGION"/>
    <property type="match status" value="7"/>
</dbReference>
<protein>
    <submittedName>
        <fullName evidence="4">Uncharacterized protein</fullName>
    </submittedName>
</protein>
<proteinExistence type="predicted"/>
<dbReference type="InterPro" id="IPR002110">
    <property type="entry name" value="Ankyrin_rpt"/>
</dbReference>
<comment type="caution">
    <text evidence="4">The sequence shown here is derived from an EMBL/GenBank/DDBJ whole genome shotgun (WGS) entry which is preliminary data.</text>
</comment>
<feature type="repeat" description="ANK" evidence="3">
    <location>
        <begin position="542"/>
        <end position="574"/>
    </location>
</feature>
<reference evidence="4" key="1">
    <citation type="submission" date="2020-03" db="EMBL/GenBank/DDBJ databases">
        <title>Draft Genome Sequence of Cylindrodendrum hubeiense.</title>
        <authorList>
            <person name="Buettner E."/>
            <person name="Kellner H."/>
        </authorList>
    </citation>
    <scope>NUCLEOTIDE SEQUENCE</scope>
    <source>
        <strain evidence="4">IHI 201604</strain>
    </source>
</reference>
<feature type="repeat" description="ANK" evidence="3">
    <location>
        <begin position="786"/>
        <end position="811"/>
    </location>
</feature>